<accession>A0A100XGS3</accession>
<sequence length="75" mass="7828">MATVAEVPGNPRAAPGHRARGGPHADCAKGLTVLSGVTARPRRDLQNTAAVFRHCTDCPFCQPPIFAGIAPDLHS</sequence>
<comment type="caution">
    <text evidence="2">The sequence shown here is derived from an EMBL/GenBank/DDBJ whole genome shotgun (WGS) entry which is preliminary data.</text>
</comment>
<dbReference type="Proteomes" id="UP000069654">
    <property type="component" value="Unassembled WGS sequence"/>
</dbReference>
<name>A0A100XGS3_MYCTH</name>
<proteinExistence type="predicted"/>
<evidence type="ECO:0000313" key="3">
    <source>
        <dbReference type="Proteomes" id="UP000069654"/>
    </source>
</evidence>
<protein>
    <submittedName>
        <fullName evidence="2">GK10133</fullName>
    </submittedName>
</protein>
<reference evidence="2 3" key="1">
    <citation type="journal article" date="2016" name="Genome Announc.">
        <title>Draft Genome Sequences of Five Rapidly Growing Mycobacterium Species, M. thermoresistibile, M. fortuitum subsp. acetamidolyticum, M. canariasense, M. brisbanense, and M. novocastrense.</title>
        <authorList>
            <person name="Katahira K."/>
            <person name="Ogura Y."/>
            <person name="Gotoh Y."/>
            <person name="Hayashi T."/>
        </authorList>
    </citation>
    <scope>NUCLEOTIDE SEQUENCE [LARGE SCALE GENOMIC DNA]</scope>
    <source>
        <strain evidence="2 3">JCM6362</strain>
    </source>
</reference>
<gene>
    <name evidence="2" type="ORF">RMCT_3338</name>
</gene>
<organism evidence="2 3">
    <name type="scientific">Mycolicibacterium thermoresistibile</name>
    <name type="common">Mycobacterium thermoresistibile</name>
    <dbReference type="NCBI Taxonomy" id="1797"/>
    <lineage>
        <taxon>Bacteria</taxon>
        <taxon>Bacillati</taxon>
        <taxon>Actinomycetota</taxon>
        <taxon>Actinomycetes</taxon>
        <taxon>Mycobacteriales</taxon>
        <taxon>Mycobacteriaceae</taxon>
        <taxon>Mycolicibacterium</taxon>
    </lineage>
</organism>
<dbReference type="AlphaFoldDB" id="A0A100XGS3"/>
<feature type="region of interest" description="Disordered" evidence="1">
    <location>
        <begin position="1"/>
        <end position="25"/>
    </location>
</feature>
<reference evidence="3" key="2">
    <citation type="submission" date="2016-02" db="EMBL/GenBank/DDBJ databases">
        <title>Draft genome sequence of five rapidly growing Mycobacterium species.</title>
        <authorList>
            <person name="Katahira K."/>
            <person name="Gotou Y."/>
            <person name="Iida K."/>
            <person name="Ogura Y."/>
            <person name="Hayashi T."/>
        </authorList>
    </citation>
    <scope>NUCLEOTIDE SEQUENCE [LARGE SCALE GENOMIC DNA]</scope>
    <source>
        <strain evidence="3">JCM6362</strain>
    </source>
</reference>
<dbReference type="EMBL" id="BCTB01000042">
    <property type="protein sequence ID" value="GAT16369.1"/>
    <property type="molecule type" value="Genomic_DNA"/>
</dbReference>
<evidence type="ECO:0000313" key="2">
    <source>
        <dbReference type="EMBL" id="GAT16369.1"/>
    </source>
</evidence>
<evidence type="ECO:0000256" key="1">
    <source>
        <dbReference type="SAM" id="MobiDB-lite"/>
    </source>
</evidence>
<dbReference type="STRING" id="1797.RMCT_3338"/>